<keyword evidence="17" id="KW-1185">Reference proteome</keyword>
<dbReference type="PANTHER" id="PTHR21248">
    <property type="entry name" value="CARDIOLIPIN SYNTHASE"/>
    <property type="match status" value="1"/>
</dbReference>
<dbReference type="HOGENOM" id="CLU_038053_1_2_10"/>
<evidence type="ECO:0000313" key="17">
    <source>
        <dbReference type="Proteomes" id="UP000009049"/>
    </source>
</evidence>
<dbReference type="InterPro" id="IPR022924">
    <property type="entry name" value="Cardiolipin_synthase"/>
</dbReference>
<dbReference type="eggNOG" id="COG1502">
    <property type="taxonomic scope" value="Bacteria"/>
</dbReference>
<evidence type="ECO:0000256" key="4">
    <source>
        <dbReference type="ARBA" id="ARBA00022679"/>
    </source>
</evidence>
<dbReference type="AlphaFoldDB" id="A4CMZ0"/>
<dbReference type="InterPro" id="IPR001736">
    <property type="entry name" value="PLipase_D/transphosphatidylase"/>
</dbReference>
<evidence type="ECO:0000256" key="3">
    <source>
        <dbReference type="ARBA" id="ARBA00022516"/>
    </source>
</evidence>
<evidence type="ECO:0000259" key="15">
    <source>
        <dbReference type="PROSITE" id="PS50035"/>
    </source>
</evidence>
<dbReference type="Gene3D" id="3.30.870.10">
    <property type="entry name" value="Endonuclease Chain A"/>
    <property type="match status" value="2"/>
</dbReference>
<keyword evidence="10" id="KW-0594">Phospholipid biosynthesis</keyword>
<feature type="region of interest" description="Disordered" evidence="13">
    <location>
        <begin position="84"/>
        <end position="111"/>
    </location>
</feature>
<evidence type="ECO:0000256" key="10">
    <source>
        <dbReference type="ARBA" id="ARBA00023209"/>
    </source>
</evidence>
<dbReference type="GO" id="GO:0005886">
    <property type="term" value="C:plasma membrane"/>
    <property type="evidence" value="ECO:0007669"/>
    <property type="project" value="UniProtKB-SubCell"/>
</dbReference>
<feature type="domain" description="PLD phosphodiesterase" evidence="15">
    <location>
        <begin position="233"/>
        <end position="260"/>
    </location>
</feature>
<evidence type="ECO:0000256" key="13">
    <source>
        <dbReference type="SAM" id="MobiDB-lite"/>
    </source>
</evidence>
<keyword evidence="11" id="KW-1208">Phospholipid metabolism</keyword>
<keyword evidence="3" id="KW-0444">Lipid biosynthesis</keyword>
<feature type="domain" description="PLD phosphodiesterase" evidence="15">
    <location>
        <begin position="409"/>
        <end position="436"/>
    </location>
</feature>
<keyword evidence="8" id="KW-0443">Lipid metabolism</keyword>
<dbReference type="GO" id="GO:0008808">
    <property type="term" value="F:cardiolipin synthase activity"/>
    <property type="evidence" value="ECO:0007669"/>
    <property type="project" value="UniProtKB-UniRule"/>
</dbReference>
<evidence type="ECO:0000256" key="2">
    <source>
        <dbReference type="ARBA" id="ARBA00022475"/>
    </source>
</evidence>
<evidence type="ECO:0000256" key="6">
    <source>
        <dbReference type="ARBA" id="ARBA00022737"/>
    </source>
</evidence>
<evidence type="ECO:0000256" key="5">
    <source>
        <dbReference type="ARBA" id="ARBA00022692"/>
    </source>
</evidence>
<dbReference type="NCBIfam" id="TIGR04265">
    <property type="entry name" value="bac_cardiolipin"/>
    <property type="match status" value="1"/>
</dbReference>
<evidence type="ECO:0000256" key="14">
    <source>
        <dbReference type="SAM" id="Phobius"/>
    </source>
</evidence>
<dbReference type="EC" id="2.7.8.-" evidence="12"/>
<keyword evidence="2" id="KW-1003">Cell membrane</keyword>
<proteinExistence type="predicted"/>
<evidence type="ECO:0000256" key="8">
    <source>
        <dbReference type="ARBA" id="ARBA00023098"/>
    </source>
</evidence>
<feature type="transmembrane region" description="Helical" evidence="14">
    <location>
        <begin position="12"/>
        <end position="35"/>
    </location>
</feature>
<dbReference type="SUPFAM" id="SSF56024">
    <property type="entry name" value="Phospholipase D/nuclease"/>
    <property type="match status" value="2"/>
</dbReference>
<dbReference type="KEGG" id="rbi:RB2501_11917"/>
<evidence type="ECO:0000256" key="7">
    <source>
        <dbReference type="ARBA" id="ARBA00022989"/>
    </source>
</evidence>
<dbReference type="CDD" id="cd09112">
    <property type="entry name" value="PLDc_CLS_2"/>
    <property type="match status" value="1"/>
</dbReference>
<dbReference type="EMBL" id="CP001712">
    <property type="protein sequence ID" value="EAR15032.1"/>
    <property type="molecule type" value="Genomic_DNA"/>
</dbReference>
<evidence type="ECO:0000256" key="9">
    <source>
        <dbReference type="ARBA" id="ARBA00023136"/>
    </source>
</evidence>
<dbReference type="InterPro" id="IPR027379">
    <property type="entry name" value="CLS_N"/>
</dbReference>
<dbReference type="PANTHER" id="PTHR21248:SF22">
    <property type="entry name" value="PHOSPHOLIPASE D"/>
    <property type="match status" value="1"/>
</dbReference>
<dbReference type="Pfam" id="PF13396">
    <property type="entry name" value="PLDc_N"/>
    <property type="match status" value="1"/>
</dbReference>
<keyword evidence="4" id="KW-0808">Transferase</keyword>
<evidence type="ECO:0000256" key="12">
    <source>
        <dbReference type="NCBIfam" id="TIGR04265"/>
    </source>
</evidence>
<protein>
    <recommendedName>
        <fullName evidence="12">Cardiolipin synthase</fullName>
        <ecNumber evidence="12">2.7.8.-</ecNumber>
    </recommendedName>
</protein>
<name>A4CMZ0_ROBBH</name>
<dbReference type="SMART" id="SM00155">
    <property type="entry name" value="PLDc"/>
    <property type="match status" value="2"/>
</dbReference>
<comment type="subcellular location">
    <subcellularLocation>
        <location evidence="1">Cell membrane</location>
        <topology evidence="1">Multi-pass membrane protein</topology>
    </subcellularLocation>
</comment>
<feature type="transmembrane region" description="Helical" evidence="14">
    <location>
        <begin position="41"/>
        <end position="61"/>
    </location>
</feature>
<reference evidence="16 17" key="1">
    <citation type="journal article" date="2009" name="J. Bacteriol.">
        <title>Complete genome sequence of Robiginitalea biformata HTCC2501.</title>
        <authorList>
            <person name="Oh H.M."/>
            <person name="Giovannoni S.J."/>
            <person name="Lee K."/>
            <person name="Ferriera S."/>
            <person name="Johnson J."/>
            <person name="Cho J.C."/>
        </authorList>
    </citation>
    <scope>NUCLEOTIDE SEQUENCE [LARGE SCALE GENOMIC DNA]</scope>
    <source>
        <strain evidence="17">ATCC BAA-864 / HTCC2501 / KCTC 12146</strain>
    </source>
</reference>
<keyword evidence="6" id="KW-0677">Repeat</keyword>
<dbReference type="GO" id="GO:0032049">
    <property type="term" value="P:cardiolipin biosynthetic process"/>
    <property type="evidence" value="ECO:0007669"/>
    <property type="project" value="UniProtKB-UniRule"/>
</dbReference>
<keyword evidence="9 14" id="KW-0472">Membrane</keyword>
<sequence>MSNPVNPRHVWLTFLITGYILLALTIIVRLLLHGVRPSKTLAWLLAIFTLPVGGILLYLLVGRNRRKLKVYRQPLRTPLPVPLRETPRAEEAQNGGARIQGHPEQPAAPGIQGHPERMIQAIIGEHTGFPLTAGNEATLLKDGQQTFERIFQTLEAARETIHLQYYIFEEGELAERLFRLFARKEAQGVEVRLLYDSIGSFSLSKTYRERLRHAGIEAHAFLPFRFGKFLRSLNYRNHRKIIVVDGQTAFTGGINISDKYLKGDEDLRMWHDMNLMLRGPAAAHLDTVFLNDWELVTGRRLPLPSPLPVMEGVPYAPVQVLASSPDDDFPLMEQLYFAMINGARESIYITNPYLIPSQAIQLALQTAAMGGVDVRILLSDRTDSRLVTWCVRSYFQQFLKAGIRIYLYPGGFLHSKILTVDDRLATIGTANMDNRSFQHNYEVNAVVFDRQTAIGLREDFLSDSSQSMELDPDTFSRRPWRHKLAEGAARVMSPLL</sequence>
<evidence type="ECO:0000313" key="16">
    <source>
        <dbReference type="EMBL" id="EAR15032.1"/>
    </source>
</evidence>
<evidence type="ECO:0000256" key="11">
    <source>
        <dbReference type="ARBA" id="ARBA00023264"/>
    </source>
</evidence>
<keyword evidence="7 14" id="KW-1133">Transmembrane helix</keyword>
<dbReference type="STRING" id="313596.RB2501_11917"/>
<keyword evidence="5 14" id="KW-0812">Transmembrane</keyword>
<dbReference type="Proteomes" id="UP000009049">
    <property type="component" value="Chromosome"/>
</dbReference>
<accession>A4CMZ0</accession>
<dbReference type="PROSITE" id="PS50035">
    <property type="entry name" value="PLD"/>
    <property type="match status" value="2"/>
</dbReference>
<dbReference type="Pfam" id="PF13091">
    <property type="entry name" value="PLDc_2"/>
    <property type="match status" value="2"/>
</dbReference>
<organism evidence="16 17">
    <name type="scientific">Robiginitalea biformata (strain ATCC BAA-864 / DSM 15991 / KCTC 12146 / HTCC2501)</name>
    <dbReference type="NCBI Taxonomy" id="313596"/>
    <lineage>
        <taxon>Bacteria</taxon>
        <taxon>Pseudomonadati</taxon>
        <taxon>Bacteroidota</taxon>
        <taxon>Flavobacteriia</taxon>
        <taxon>Flavobacteriales</taxon>
        <taxon>Flavobacteriaceae</taxon>
        <taxon>Robiginitalea</taxon>
    </lineage>
</organism>
<gene>
    <name evidence="16" type="ordered locus">RB2501_11917</name>
</gene>
<evidence type="ECO:0000256" key="1">
    <source>
        <dbReference type="ARBA" id="ARBA00004651"/>
    </source>
</evidence>
<dbReference type="CDD" id="cd09110">
    <property type="entry name" value="PLDc_CLS_1"/>
    <property type="match status" value="1"/>
</dbReference>
<dbReference type="InterPro" id="IPR025202">
    <property type="entry name" value="PLD-like_dom"/>
</dbReference>